<keyword evidence="1" id="KW-1133">Transmembrane helix</keyword>
<keyword evidence="1" id="KW-0812">Transmembrane</keyword>
<organism evidence="2 3">
    <name type="scientific">Paenibacillus lautus</name>
    <name type="common">Bacillus lautus</name>
    <dbReference type="NCBI Taxonomy" id="1401"/>
    <lineage>
        <taxon>Bacteria</taxon>
        <taxon>Bacillati</taxon>
        <taxon>Bacillota</taxon>
        <taxon>Bacilli</taxon>
        <taxon>Bacillales</taxon>
        <taxon>Paenibacillaceae</taxon>
        <taxon>Paenibacillus</taxon>
    </lineage>
</organism>
<evidence type="ECO:0000313" key="2">
    <source>
        <dbReference type="EMBL" id="OME94970.1"/>
    </source>
</evidence>
<feature type="transmembrane region" description="Helical" evidence="1">
    <location>
        <begin position="12"/>
        <end position="32"/>
    </location>
</feature>
<evidence type="ECO:0000313" key="3">
    <source>
        <dbReference type="Proteomes" id="UP000187074"/>
    </source>
</evidence>
<accession>A0A1R1B673</accession>
<gene>
    <name evidence="2" type="ORF">BK123_07720</name>
</gene>
<proteinExistence type="predicted"/>
<name>A0A1R1B673_PAELA</name>
<dbReference type="OrthoDB" id="2635908at2"/>
<dbReference type="EMBL" id="MRTF01000002">
    <property type="protein sequence ID" value="OME94970.1"/>
    <property type="molecule type" value="Genomic_DNA"/>
</dbReference>
<dbReference type="RefSeq" id="WP_076321790.1">
    <property type="nucleotide sequence ID" value="NZ_MRTF01000002.1"/>
</dbReference>
<dbReference type="Proteomes" id="UP000187074">
    <property type="component" value="Unassembled WGS sequence"/>
</dbReference>
<evidence type="ECO:0000256" key="1">
    <source>
        <dbReference type="SAM" id="Phobius"/>
    </source>
</evidence>
<keyword evidence="1" id="KW-0472">Membrane</keyword>
<reference evidence="2 3" key="1">
    <citation type="submission" date="2016-11" db="EMBL/GenBank/DDBJ databases">
        <title>Paenibacillus species isolates.</title>
        <authorList>
            <person name="Beno S.M."/>
        </authorList>
    </citation>
    <scope>NUCLEOTIDE SEQUENCE [LARGE SCALE GENOMIC DNA]</scope>
    <source>
        <strain evidence="2 3">FSL F4-0100</strain>
    </source>
</reference>
<sequence length="216" mass="24585">MDFLLINRKKVIIISIIILSLISMLIITYSLLKKEDSRYTSYSCNQSHSLFGQSLLSDKKIKVISATSWEESISPFSLILGQITSMNKIASLVDESNKLVSLAKQKKSDFETDFLTIFKNSCYVSVNIGQLYQIDRSVTQSQSSKVEVYKWIKNYRDYLSQDFHTANTVIVLDNFAIHTQINSSTRNSIIDFSNLISGIKIKITVYNLDNTLPEVI</sequence>
<protein>
    <submittedName>
        <fullName evidence="2">Uncharacterized protein</fullName>
    </submittedName>
</protein>
<comment type="caution">
    <text evidence="2">The sequence shown here is derived from an EMBL/GenBank/DDBJ whole genome shotgun (WGS) entry which is preliminary data.</text>
</comment>
<dbReference type="AlphaFoldDB" id="A0A1R1B673"/>